<feature type="compositionally biased region" description="Basic and acidic residues" evidence="1">
    <location>
        <begin position="201"/>
        <end position="214"/>
    </location>
</feature>
<protein>
    <recommendedName>
        <fullName evidence="2">Agenet domain-containing protein</fullName>
    </recommendedName>
</protein>
<organism evidence="3 4">
    <name type="scientific">Capsella rubella</name>
    <dbReference type="NCBI Taxonomy" id="81985"/>
    <lineage>
        <taxon>Eukaryota</taxon>
        <taxon>Viridiplantae</taxon>
        <taxon>Streptophyta</taxon>
        <taxon>Embryophyta</taxon>
        <taxon>Tracheophyta</taxon>
        <taxon>Spermatophyta</taxon>
        <taxon>Magnoliopsida</taxon>
        <taxon>eudicotyledons</taxon>
        <taxon>Gunneridae</taxon>
        <taxon>Pentapetalae</taxon>
        <taxon>rosids</taxon>
        <taxon>malvids</taxon>
        <taxon>Brassicales</taxon>
        <taxon>Brassicaceae</taxon>
        <taxon>Camelineae</taxon>
        <taxon>Capsella</taxon>
    </lineage>
</organism>
<dbReference type="AlphaFoldDB" id="R0GNB6"/>
<name>R0GNB6_9BRAS</name>
<feature type="domain" description="Agenet" evidence="2">
    <location>
        <begin position="104"/>
        <end position="164"/>
    </location>
</feature>
<dbReference type="SMART" id="SM00743">
    <property type="entry name" value="Agenet"/>
    <property type="match status" value="2"/>
</dbReference>
<accession>R0GNB6</accession>
<dbReference type="InterPro" id="IPR008395">
    <property type="entry name" value="Agenet-like_dom"/>
</dbReference>
<dbReference type="PANTHER" id="PTHR36805:SF7">
    <property type="entry name" value="AGENET DOMAIN-CONTAINING PROTEIN"/>
    <property type="match status" value="1"/>
</dbReference>
<proteinExistence type="predicted"/>
<evidence type="ECO:0000313" key="4">
    <source>
        <dbReference type="Proteomes" id="UP000029121"/>
    </source>
</evidence>
<sequence length="273" mass="31598">MNQINLPFQVGQIVEAKSFIIGYRGAWFRCKILDITNENGELRYKLKYLDFPDEKVDNALVFETPEGETESHLMVRPKYPPHYHESDYLNLKGDDTEPLVVVHDSWKAGDLVDWWKEKVFWSGEIVAMKGKKFCQIELLPEPEGEGEIYQCLFKNLRPRLDWSVEDGWKVPSTVDGQKCAKLVKLKNEDEEIEDVCETEEEQTKNDTQEDKGDGSLKLNIMESDSIEAPILDLEELIVRLGWLKAKLNPDLGEGAKTYWKYEDHRPSSSGRRN</sequence>
<reference evidence="4" key="1">
    <citation type="journal article" date="2013" name="Nat. Genet.">
        <title>The Capsella rubella genome and the genomic consequences of rapid mating system evolution.</title>
        <authorList>
            <person name="Slotte T."/>
            <person name="Hazzouri K.M."/>
            <person name="Agren J.A."/>
            <person name="Koenig D."/>
            <person name="Maumus F."/>
            <person name="Guo Y.L."/>
            <person name="Steige K."/>
            <person name="Platts A.E."/>
            <person name="Escobar J.S."/>
            <person name="Newman L.K."/>
            <person name="Wang W."/>
            <person name="Mandakova T."/>
            <person name="Vello E."/>
            <person name="Smith L.M."/>
            <person name="Henz S.R."/>
            <person name="Steffen J."/>
            <person name="Takuno S."/>
            <person name="Brandvain Y."/>
            <person name="Coop G."/>
            <person name="Andolfatto P."/>
            <person name="Hu T.T."/>
            <person name="Blanchette M."/>
            <person name="Clark R.M."/>
            <person name="Quesneville H."/>
            <person name="Nordborg M."/>
            <person name="Gaut B.S."/>
            <person name="Lysak M.A."/>
            <person name="Jenkins J."/>
            <person name="Grimwood J."/>
            <person name="Chapman J."/>
            <person name="Prochnik S."/>
            <person name="Shu S."/>
            <person name="Rokhsar D."/>
            <person name="Schmutz J."/>
            <person name="Weigel D."/>
            <person name="Wright S.I."/>
        </authorList>
    </citation>
    <scope>NUCLEOTIDE SEQUENCE [LARGE SCALE GENOMIC DNA]</scope>
    <source>
        <strain evidence="4">cv. Monte Gargano</strain>
    </source>
</reference>
<dbReference type="KEGG" id="crb:17875216"/>
<dbReference type="eggNOG" id="ENOG502QWQ5">
    <property type="taxonomic scope" value="Eukaryota"/>
</dbReference>
<feature type="region of interest" description="Disordered" evidence="1">
    <location>
        <begin position="193"/>
        <end position="216"/>
    </location>
</feature>
<evidence type="ECO:0000259" key="2">
    <source>
        <dbReference type="SMART" id="SM00743"/>
    </source>
</evidence>
<keyword evidence="4" id="KW-1185">Reference proteome</keyword>
<dbReference type="InterPro" id="IPR014002">
    <property type="entry name" value="Agenet_dom_plant"/>
</dbReference>
<dbReference type="OrthoDB" id="1894168at2759"/>
<dbReference type="PANTHER" id="PTHR36805">
    <property type="entry name" value="AGENET DOMAIN-CONTAINING PROTEIN"/>
    <property type="match status" value="1"/>
</dbReference>
<gene>
    <name evidence="3" type="ORF">CARUB_v10026948mg</name>
</gene>
<feature type="domain" description="Agenet" evidence="2">
    <location>
        <begin position="6"/>
        <end position="83"/>
    </location>
</feature>
<evidence type="ECO:0000313" key="3">
    <source>
        <dbReference type="EMBL" id="EOA13845.1"/>
    </source>
</evidence>
<dbReference type="STRING" id="81985.R0GNB6"/>
<dbReference type="EMBL" id="KB870812">
    <property type="protein sequence ID" value="EOA13845.1"/>
    <property type="molecule type" value="Genomic_DNA"/>
</dbReference>
<evidence type="ECO:0000256" key="1">
    <source>
        <dbReference type="SAM" id="MobiDB-lite"/>
    </source>
</evidence>
<dbReference type="Proteomes" id="UP000029121">
    <property type="component" value="Unassembled WGS sequence"/>
</dbReference>
<dbReference type="Pfam" id="PF05641">
    <property type="entry name" value="Agenet"/>
    <property type="match status" value="1"/>
</dbReference>